<dbReference type="RefSeq" id="XP_065328584.1">
    <property type="nucleotide sequence ID" value="XM_065472512.1"/>
</dbReference>
<evidence type="ECO:0000313" key="1">
    <source>
        <dbReference type="EMBL" id="WUR02439.1"/>
    </source>
</evidence>
<organism evidence="1 2">
    <name type="scientific">Vairimorpha necatrix</name>
    <dbReference type="NCBI Taxonomy" id="6039"/>
    <lineage>
        <taxon>Eukaryota</taxon>
        <taxon>Fungi</taxon>
        <taxon>Fungi incertae sedis</taxon>
        <taxon>Microsporidia</taxon>
        <taxon>Nosematidae</taxon>
        <taxon>Vairimorpha</taxon>
    </lineage>
</organism>
<name>A0AAX4J8X4_9MICR</name>
<dbReference type="EMBL" id="CP142726">
    <property type="protein sequence ID" value="WUR02439.1"/>
    <property type="molecule type" value="Genomic_DNA"/>
</dbReference>
<reference evidence="1" key="1">
    <citation type="journal article" date="2024" name="BMC Genomics">
        <title>Functional annotation of a divergent genome using sequence and structure-based similarity.</title>
        <authorList>
            <person name="Svedberg D."/>
            <person name="Winiger R.R."/>
            <person name="Berg A."/>
            <person name="Sharma H."/>
            <person name="Tellgren-Roth C."/>
            <person name="Debrunner-Vossbrinck B.A."/>
            <person name="Vossbrinck C.R."/>
            <person name="Barandun J."/>
        </authorList>
    </citation>
    <scope>NUCLEOTIDE SEQUENCE</scope>
    <source>
        <strain evidence="1">Illinois isolate</strain>
    </source>
</reference>
<accession>A0AAX4J8X4</accession>
<dbReference type="GeneID" id="90540239"/>
<dbReference type="Proteomes" id="UP001334084">
    <property type="component" value="Chromosome 1"/>
</dbReference>
<keyword evidence="2" id="KW-1185">Reference proteome</keyword>
<sequence length="844" mass="98915">MIKSLISNCISKYVIIVSPDNIRYNIFTSTIDVYDVSINPDFLPNEKSNIAHLSYRFSFIKEKIIIKNIYLELKDLSFLNKQSDQERSIEIQNATILYYDFEIKILEIIDNVIRGVEIHFKGHKIISISKMQKTNFGFYVQKMCIDITKLEKLLSADNQSNNFFVSYLNKYKIDVDSAKGNASHLFLRRITILESEIFSCKIRSVKFYSLRLRNIQISLKDKIIIKNKSLLIKLNKKNLGIKIFKELDFKPQAQDSAPIKISSMLLALHKCPKFDVNVSYLGNKFNFTIDKHIYNFKYHEILEIEKIEIKKFIYIKNVKYKFNTEETNNLSSNNLLDDIYKIIDCNVIVDSISTENLYIKRFVYELNSEIYTQLLFHQEKKCENIIDLIKLSPLDGAWSLNIDGAYISDIKSLLCFYQEGENSLFSSIQIYNLRILHNEVELIGKTLTIQNSDLSSVFDIKVASQYFIENCNIVHKQTTTEVDKLFVNISENIVCSILESNIIGLIREISLCFGSENKKAMVFYIQSIFLNLYNTANEEIFCVILSDLDILYYNYNLSLNLKSAQIDNQEYLSRSPRIFKSLGDDFLALNIANNEIFINLGKFKLYYEDLLEAMIYVTRLFSSSSENQYLFDIQALHINDIECSIFYRYFVDLKIPNVSLKSLSGTFPVLKDRLFRLYRSKINKNILGLIFKNIKNNIYIKSQNLGYKDDMQLPVPWYTKDHTEFRIKYPMPMRNFIERYDLGLCAAFYIFNKLKDKNKHEIFRDGTFVNISYKNKEEESFIDNHCLILSNTRLIMSSKLNIKEVCMEEVSIKESSDFFMIGDIKIKVERREFISSLCKYLLNK</sequence>
<dbReference type="AlphaFoldDB" id="A0AAX4J8X4"/>
<evidence type="ECO:0000313" key="2">
    <source>
        <dbReference type="Proteomes" id="UP001334084"/>
    </source>
</evidence>
<dbReference type="KEGG" id="vnx:VNE69_01375"/>
<protein>
    <submittedName>
        <fullName evidence="1">Uncharacterized protein</fullName>
    </submittedName>
</protein>
<proteinExistence type="predicted"/>
<gene>
    <name evidence="1" type="ORF">VNE69_01375</name>
</gene>